<organism evidence="2 3">
    <name type="scientific">Crenichthys baileyi</name>
    <name type="common">White River springfish</name>
    <dbReference type="NCBI Taxonomy" id="28760"/>
    <lineage>
        <taxon>Eukaryota</taxon>
        <taxon>Metazoa</taxon>
        <taxon>Chordata</taxon>
        <taxon>Craniata</taxon>
        <taxon>Vertebrata</taxon>
        <taxon>Euteleostomi</taxon>
        <taxon>Actinopterygii</taxon>
        <taxon>Neopterygii</taxon>
        <taxon>Teleostei</taxon>
        <taxon>Neoteleostei</taxon>
        <taxon>Acanthomorphata</taxon>
        <taxon>Ovalentaria</taxon>
        <taxon>Atherinomorphae</taxon>
        <taxon>Cyprinodontiformes</taxon>
        <taxon>Goodeidae</taxon>
        <taxon>Crenichthys</taxon>
    </lineage>
</organism>
<gene>
    <name evidence="2" type="ORF">CRENBAI_000730</name>
</gene>
<name>A0AAV9RSY5_9TELE</name>
<accession>A0AAV9RSY5</accession>
<evidence type="ECO:0000256" key="1">
    <source>
        <dbReference type="SAM" id="MobiDB-lite"/>
    </source>
</evidence>
<dbReference type="AlphaFoldDB" id="A0AAV9RSY5"/>
<keyword evidence="3" id="KW-1185">Reference proteome</keyword>
<evidence type="ECO:0000313" key="2">
    <source>
        <dbReference type="EMBL" id="KAK5612065.1"/>
    </source>
</evidence>
<evidence type="ECO:0000313" key="3">
    <source>
        <dbReference type="Proteomes" id="UP001311232"/>
    </source>
</evidence>
<feature type="region of interest" description="Disordered" evidence="1">
    <location>
        <begin position="51"/>
        <end position="93"/>
    </location>
</feature>
<comment type="caution">
    <text evidence="2">The sequence shown here is derived from an EMBL/GenBank/DDBJ whole genome shotgun (WGS) entry which is preliminary data.</text>
</comment>
<protein>
    <submittedName>
        <fullName evidence="2">Uncharacterized protein</fullName>
    </submittedName>
</protein>
<dbReference type="Proteomes" id="UP001311232">
    <property type="component" value="Unassembled WGS sequence"/>
</dbReference>
<dbReference type="EMBL" id="JAHHUM010001451">
    <property type="protein sequence ID" value="KAK5612065.1"/>
    <property type="molecule type" value="Genomic_DNA"/>
</dbReference>
<proteinExistence type="predicted"/>
<reference evidence="2 3" key="1">
    <citation type="submission" date="2021-06" db="EMBL/GenBank/DDBJ databases">
        <authorList>
            <person name="Palmer J.M."/>
        </authorList>
    </citation>
    <scope>NUCLEOTIDE SEQUENCE [LARGE SCALE GENOMIC DNA]</scope>
    <source>
        <strain evidence="2 3">MEX-2019</strain>
        <tissue evidence="2">Muscle</tissue>
    </source>
</reference>
<sequence length="93" mass="10787">MVEAEKDSCFRGLAVEIWMLRVDHTAMMSTKCPCEQQLYLCRNLWKLEKRRREESQEEEEDTGRIVPLSDSPFRLISTHSSSSKPGRGGKKNK</sequence>